<protein>
    <recommendedName>
        <fullName evidence="7">Sushi domain-containing protein</fullName>
    </recommendedName>
</protein>
<dbReference type="PANTHER" id="PTHR19325:SF572">
    <property type="entry name" value="COMPLEMENT RECEPTOR TYPE 2"/>
    <property type="match status" value="1"/>
</dbReference>
<dbReference type="eggNOG" id="KOG4297">
    <property type="taxonomic scope" value="Eukaryota"/>
</dbReference>
<dbReference type="CDD" id="cd00033">
    <property type="entry name" value="CCP"/>
    <property type="match status" value="11"/>
</dbReference>
<feature type="domain" description="Sushi" evidence="7">
    <location>
        <begin position="31"/>
        <end position="95"/>
    </location>
</feature>
<feature type="domain" description="Sushi" evidence="7">
    <location>
        <begin position="456"/>
        <end position="515"/>
    </location>
</feature>
<name>F7ECP3_XENTR</name>
<keyword evidence="1 6" id="KW-0768">Sushi</keyword>
<feature type="disulfide bond" evidence="6">
    <location>
        <begin position="426"/>
        <end position="453"/>
    </location>
</feature>
<evidence type="ECO:0000259" key="7">
    <source>
        <dbReference type="PROSITE" id="PS50923"/>
    </source>
</evidence>
<dbReference type="FunFam" id="2.10.70.10:FF:000014">
    <property type="entry name" value="Membrane cofactor protein"/>
    <property type="match status" value="5"/>
</dbReference>
<dbReference type="AlphaFoldDB" id="F7ECP3"/>
<feature type="disulfide bond" evidence="6">
    <location>
        <begin position="557"/>
        <end position="584"/>
    </location>
</feature>
<dbReference type="SUPFAM" id="SSF57535">
    <property type="entry name" value="Complement control module/SCR domain"/>
    <property type="match status" value="11"/>
</dbReference>
<organism evidence="8">
    <name type="scientific">Xenopus tropicalis</name>
    <name type="common">Western clawed frog</name>
    <name type="synonym">Silurana tropicalis</name>
    <dbReference type="NCBI Taxonomy" id="8364"/>
    <lineage>
        <taxon>Eukaryota</taxon>
        <taxon>Metazoa</taxon>
        <taxon>Chordata</taxon>
        <taxon>Craniata</taxon>
        <taxon>Vertebrata</taxon>
        <taxon>Euteleostomi</taxon>
        <taxon>Amphibia</taxon>
        <taxon>Batrachia</taxon>
        <taxon>Anura</taxon>
        <taxon>Pipoidea</taxon>
        <taxon>Pipidae</taxon>
        <taxon>Xenopodinae</taxon>
        <taxon>Xenopus</taxon>
        <taxon>Silurana</taxon>
    </lineage>
</organism>
<dbReference type="Ensembl" id="ENSXETT00000037295">
    <property type="protein sequence ID" value="ENSXETP00000037295"/>
    <property type="gene ID" value="ENSXETG00000025045"/>
</dbReference>
<keyword evidence="3" id="KW-0677">Repeat</keyword>
<reference evidence="8" key="1">
    <citation type="journal article" date="2010" name="Science">
        <title>The genome of the Western clawed frog Xenopus tropicalis.</title>
        <authorList>
            <person name="Hellsten U."/>
            <person name="Harland R.M."/>
            <person name="Gilchrist M.J."/>
            <person name="Hendrix D."/>
            <person name="Jurka J."/>
            <person name="Kapitonov V."/>
            <person name="Ovcharenko I."/>
            <person name="Putnam N.H."/>
            <person name="Shu S."/>
            <person name="Taher L."/>
            <person name="Blitz I.L."/>
            <person name="Blumberg B."/>
            <person name="Dichmann D.S."/>
            <person name="Dubchak I."/>
            <person name="Amaya E."/>
            <person name="Detter J.C."/>
            <person name="Fletcher R."/>
            <person name="Gerhard D.S."/>
            <person name="Goodstein D."/>
            <person name="Graves T."/>
            <person name="Grigoriev I.V."/>
            <person name="Grimwood J."/>
            <person name="Kawashima T."/>
            <person name="Lindquist E."/>
            <person name="Lucas S.M."/>
            <person name="Mead P.E."/>
            <person name="Mitros T."/>
            <person name="Ogino H."/>
            <person name="Ohta Y."/>
            <person name="Poliakov A.V."/>
            <person name="Pollet N."/>
            <person name="Robert J."/>
            <person name="Salamov A."/>
            <person name="Sater A.K."/>
            <person name="Schmutz J."/>
            <person name="Terry A."/>
            <person name="Vize P.D."/>
            <person name="Warren W.C."/>
            <person name="Wells D."/>
            <person name="Wills A."/>
            <person name="Wilson R.K."/>
            <person name="Zimmerman L.B."/>
            <person name="Zorn A.M."/>
            <person name="Grainger R."/>
            <person name="Grammer T."/>
            <person name="Khokha M.K."/>
            <person name="Richardson P.M."/>
            <person name="Rokhsar D.S."/>
        </authorList>
    </citation>
    <scope>NUCLEOTIDE SEQUENCE [LARGE SCALE GENOMIC DNA]</scope>
    <source>
        <strain evidence="8">Nigerian</strain>
    </source>
</reference>
<evidence type="ECO:0000256" key="6">
    <source>
        <dbReference type="PROSITE-ProRule" id="PRU00302"/>
    </source>
</evidence>
<accession>F7ECP3</accession>
<feature type="disulfide bond" evidence="6">
    <location>
        <begin position="486"/>
        <end position="513"/>
    </location>
</feature>
<keyword evidence="2" id="KW-0732">Signal</keyword>
<feature type="domain" description="Sushi" evidence="7">
    <location>
        <begin position="96"/>
        <end position="154"/>
    </location>
</feature>
<feature type="domain" description="Sushi" evidence="7">
    <location>
        <begin position="155"/>
        <end position="215"/>
    </location>
</feature>
<keyword evidence="5" id="KW-0325">Glycoprotein</keyword>
<feature type="disulfide bond" evidence="6">
    <location>
        <begin position="157"/>
        <end position="200"/>
    </location>
</feature>
<dbReference type="InParanoid" id="F7ECP3"/>
<evidence type="ECO:0000256" key="5">
    <source>
        <dbReference type="ARBA" id="ARBA00023180"/>
    </source>
</evidence>
<dbReference type="InterPro" id="IPR035976">
    <property type="entry name" value="Sushi/SCR/CCP_sf"/>
</dbReference>
<evidence type="ECO:0000256" key="3">
    <source>
        <dbReference type="ARBA" id="ARBA00022737"/>
    </source>
</evidence>
<dbReference type="SMART" id="SM00032">
    <property type="entry name" value="CCP"/>
    <property type="match status" value="11"/>
</dbReference>
<keyword evidence="4 6" id="KW-1015">Disulfide bond</keyword>
<evidence type="ECO:0000256" key="4">
    <source>
        <dbReference type="ARBA" id="ARBA00023157"/>
    </source>
</evidence>
<dbReference type="FunCoup" id="F7ECP3">
    <property type="interactions" value="540"/>
</dbReference>
<reference evidence="8" key="2">
    <citation type="submission" date="2011-06" db="UniProtKB">
        <authorList>
            <consortium name="Ensembl"/>
        </authorList>
    </citation>
    <scope>IDENTIFICATION</scope>
</reference>
<dbReference type="Gene3D" id="2.10.70.10">
    <property type="entry name" value="Complement Module, domain 1"/>
    <property type="match status" value="11"/>
</dbReference>
<proteinExistence type="predicted"/>
<sequence length="728" mass="81320">MTKNVICGSNNSNSVVFWAATIYTFFLSVHCSCDSPPRLSYAGLKTEHMDTNIFPIGSVVRYECRPGYMKIPMKKYTAECLANATWSKPDEFCKKKVCKYPGDIYYGYFNETDFSVGSRVTYFCDKGYIMISKKNYRYCQVDGSWSNSAPVCEAVTCPPPKHVSGVIYNPQREEYTYLESVKYRCIADKLEIIGERYTFCTEDGTWSNHPPKCIDVICPNPVVPYSNKLSGFINPYKLNYAVTFECKEGFSMKGSDTITCGIDSQWKPQIPSCLRVNCSIPMVPNSKKLSASMGPYKLNDIVRFECVKGFAMQGSDTITCGVDSQWKPQIPSCLRVNCLIPMVPNSKKLSASMGPYKLNDIVRFECVEGFAMQGSDTITCGVDSQWKPQIPSCLRVNCSIPMVPNSKKLSASMGPYKLNNIVRFECVEGFAMQGSDTITCNIDSQWKPQIPSCLRVNCSIPMVPNSKKLSASMGPYKLNDIVRFECVEGFSIKGFDTITCGVDSQWKPQIPSCLPTAGEACPEPIVPHGIIRKQENVLNGTSGSEGYSVGQLVKIECDLHYGLNGHNILTCGSDLLWYPNIPVCQPKHFCPEPKVFHGQIINGTPVYLRNGIEKGYKVGDVIKLKCDPKHHLKGKNSIFCGSDMKWHPRIPICEHRLGCSYPEIKNGLIVLRNGDTYNPELNFSFFLGDTVQVKCKPGFAMYGNERSKCGGYFEWSPDLPICVQGNKQ</sequence>
<evidence type="ECO:0000256" key="1">
    <source>
        <dbReference type="ARBA" id="ARBA00022659"/>
    </source>
</evidence>
<feature type="domain" description="Sushi" evidence="7">
    <location>
        <begin position="336"/>
        <end position="395"/>
    </location>
</feature>
<feature type="domain" description="Sushi" evidence="7">
    <location>
        <begin position="519"/>
        <end position="586"/>
    </location>
</feature>
<dbReference type="Bgee" id="ENSXETG00000025045">
    <property type="expression patterns" value="Expressed in testis"/>
</dbReference>
<feature type="domain" description="Sushi" evidence="7">
    <location>
        <begin position="396"/>
        <end position="455"/>
    </location>
</feature>
<feature type="domain" description="Sushi" evidence="7">
    <location>
        <begin position="588"/>
        <end position="655"/>
    </location>
</feature>
<evidence type="ECO:0000256" key="2">
    <source>
        <dbReference type="ARBA" id="ARBA00022729"/>
    </source>
</evidence>
<comment type="caution">
    <text evidence="6">Lacks conserved residue(s) required for the propagation of feature annotation.</text>
</comment>
<dbReference type="GeneTree" id="ENSGT00940000163310"/>
<feature type="domain" description="Sushi" evidence="7">
    <location>
        <begin position="216"/>
        <end position="275"/>
    </location>
</feature>
<feature type="disulfide bond" evidence="6">
    <location>
        <begin position="306"/>
        <end position="333"/>
    </location>
</feature>
<evidence type="ECO:0000313" key="8">
    <source>
        <dbReference type="Ensembl" id="ENSXETP00000037295"/>
    </source>
</evidence>
<dbReference type="InterPro" id="IPR000436">
    <property type="entry name" value="Sushi_SCR_CCP_dom"/>
</dbReference>
<dbReference type="PROSITE" id="PS50923">
    <property type="entry name" value="SUSHI"/>
    <property type="match status" value="11"/>
</dbReference>
<dbReference type="PANTHER" id="PTHR19325">
    <property type="entry name" value="COMPLEMENT COMPONENT-RELATED SUSHI DOMAIN-CONTAINING"/>
    <property type="match status" value="1"/>
</dbReference>
<dbReference type="HOGENOM" id="CLU_020107_5_2_1"/>
<feature type="domain" description="Sushi" evidence="7">
    <location>
        <begin position="276"/>
        <end position="335"/>
    </location>
</feature>
<feature type="domain" description="Sushi" evidence="7">
    <location>
        <begin position="657"/>
        <end position="724"/>
    </location>
</feature>
<feature type="disulfide bond" evidence="6">
    <location>
        <begin position="695"/>
        <end position="722"/>
    </location>
</feature>
<dbReference type="InterPro" id="IPR050350">
    <property type="entry name" value="Compl-Cell_Adhes-Reg"/>
</dbReference>
<feature type="disulfide bond" evidence="6">
    <location>
        <begin position="626"/>
        <end position="653"/>
    </location>
</feature>
<feature type="disulfide bond" evidence="6">
    <location>
        <begin position="246"/>
        <end position="273"/>
    </location>
</feature>
<dbReference type="Pfam" id="PF00084">
    <property type="entry name" value="Sushi"/>
    <property type="match status" value="11"/>
</dbReference>
<feature type="disulfide bond" evidence="6">
    <location>
        <begin position="366"/>
        <end position="393"/>
    </location>
</feature>